<evidence type="ECO:0008006" key="4">
    <source>
        <dbReference type="Google" id="ProtNLM"/>
    </source>
</evidence>
<dbReference type="EMBL" id="JANAWD010001358">
    <property type="protein sequence ID" value="KAJ3473526.1"/>
    <property type="molecule type" value="Genomic_DNA"/>
</dbReference>
<evidence type="ECO:0000256" key="1">
    <source>
        <dbReference type="SAM" id="MobiDB-lite"/>
    </source>
</evidence>
<organism evidence="2 3">
    <name type="scientific">Meripilus lineatus</name>
    <dbReference type="NCBI Taxonomy" id="2056292"/>
    <lineage>
        <taxon>Eukaryota</taxon>
        <taxon>Fungi</taxon>
        <taxon>Dikarya</taxon>
        <taxon>Basidiomycota</taxon>
        <taxon>Agaricomycotina</taxon>
        <taxon>Agaricomycetes</taxon>
        <taxon>Polyporales</taxon>
        <taxon>Meripilaceae</taxon>
        <taxon>Meripilus</taxon>
    </lineage>
</organism>
<sequence>MAPLSFSRIIPAPPTPSQSNTPRQKSSEPFEISSDSDDQLEESSSEAEFKPKQKRKRREKNDQCDLCGKWFANATHHKSITHSKLVVVHSEDGSRSIKVYRDDDGKFGCLNKGCDNRNSTTLGYHVKTFQEVSVSLATCWD</sequence>
<name>A0AAD5UNV8_9APHY</name>
<keyword evidence="3" id="KW-1185">Reference proteome</keyword>
<evidence type="ECO:0000313" key="3">
    <source>
        <dbReference type="Proteomes" id="UP001212997"/>
    </source>
</evidence>
<feature type="region of interest" description="Disordered" evidence="1">
    <location>
        <begin position="1"/>
        <end position="58"/>
    </location>
</feature>
<protein>
    <recommendedName>
        <fullName evidence="4">C2H2-type domain-containing protein</fullName>
    </recommendedName>
</protein>
<proteinExistence type="predicted"/>
<reference evidence="2" key="1">
    <citation type="submission" date="2022-07" db="EMBL/GenBank/DDBJ databases">
        <title>Genome Sequence of Physisporinus lineatus.</title>
        <authorList>
            <person name="Buettner E."/>
        </authorList>
    </citation>
    <scope>NUCLEOTIDE SEQUENCE</scope>
    <source>
        <strain evidence="2">VT162</strain>
    </source>
</reference>
<dbReference type="AlphaFoldDB" id="A0AAD5UNV8"/>
<gene>
    <name evidence="2" type="ORF">NLI96_g12956</name>
</gene>
<accession>A0AAD5UNV8</accession>
<evidence type="ECO:0000313" key="2">
    <source>
        <dbReference type="EMBL" id="KAJ3473526.1"/>
    </source>
</evidence>
<feature type="compositionally biased region" description="Acidic residues" evidence="1">
    <location>
        <begin position="34"/>
        <end position="45"/>
    </location>
</feature>
<comment type="caution">
    <text evidence="2">The sequence shown here is derived from an EMBL/GenBank/DDBJ whole genome shotgun (WGS) entry which is preliminary data.</text>
</comment>
<dbReference type="Proteomes" id="UP001212997">
    <property type="component" value="Unassembled WGS sequence"/>
</dbReference>